<feature type="compositionally biased region" description="Basic and acidic residues" evidence="1">
    <location>
        <begin position="274"/>
        <end position="292"/>
    </location>
</feature>
<feature type="region of interest" description="Disordered" evidence="1">
    <location>
        <begin position="144"/>
        <end position="175"/>
    </location>
</feature>
<name>F4RS33_MELLP</name>
<dbReference type="OrthoDB" id="2515167at2759"/>
<accession>F4RS33</accession>
<protein>
    <submittedName>
        <fullName evidence="2">Uncharacterized protein</fullName>
    </submittedName>
</protein>
<dbReference type="KEGG" id="mlr:MELLADRAFT_88529"/>
<evidence type="ECO:0000313" key="2">
    <source>
        <dbReference type="EMBL" id="EGG04848.1"/>
    </source>
</evidence>
<feature type="compositionally biased region" description="Polar residues" evidence="1">
    <location>
        <begin position="239"/>
        <end position="256"/>
    </location>
</feature>
<dbReference type="AlphaFoldDB" id="F4RS33"/>
<feature type="compositionally biased region" description="Basic and acidic residues" evidence="1">
    <location>
        <begin position="570"/>
        <end position="631"/>
    </location>
</feature>
<feature type="region of interest" description="Disordered" evidence="1">
    <location>
        <begin position="219"/>
        <end position="310"/>
    </location>
</feature>
<dbReference type="VEuPathDB" id="FungiDB:MELLADRAFT_88529"/>
<gene>
    <name evidence="2" type="ORF">MELLADRAFT_88529</name>
</gene>
<dbReference type="HOGENOM" id="CLU_027286_0_0_1"/>
<feature type="compositionally biased region" description="Gly residues" evidence="1">
    <location>
        <begin position="61"/>
        <end position="70"/>
    </location>
</feature>
<feature type="compositionally biased region" description="Polar residues" evidence="1">
    <location>
        <begin position="104"/>
        <end position="118"/>
    </location>
</feature>
<organism evidence="3">
    <name type="scientific">Melampsora larici-populina (strain 98AG31 / pathotype 3-4-7)</name>
    <name type="common">Poplar leaf rust fungus</name>
    <dbReference type="NCBI Taxonomy" id="747676"/>
    <lineage>
        <taxon>Eukaryota</taxon>
        <taxon>Fungi</taxon>
        <taxon>Dikarya</taxon>
        <taxon>Basidiomycota</taxon>
        <taxon>Pucciniomycotina</taxon>
        <taxon>Pucciniomycetes</taxon>
        <taxon>Pucciniales</taxon>
        <taxon>Melampsoraceae</taxon>
        <taxon>Melampsora</taxon>
    </lineage>
</organism>
<sequence>MDNRLAATDARITRAGSVATGAQPAPGLDNQKRKRTTRRVDEEVEGEGNREEEREEIENEGVGGRAGGSGEAIREDAVVLSDDEADDGSWVPPPEEDDRHSGEESTVASQSATRNGSSAKLGHSTPGDILLSYVDRSLGARQPLEGKAYSQPENRAAGRHLDNESPSNQRRSRRCVVDGDRIVDIQGRIDELYARGDRTEAAALLAQFVDSFMTRERTISRQGSVNSQRDSPDPPNQPARRTQQEAPARQPQTSDRPQAAPYRLIQDDITEASADSHDSPEGRLPKRTKPDNPEDPSAATGNARRETEKSEAEMVEALLLLGKGRMVLANGDVVENGRLIVLDDSTQMEKSLPELSPVLTLYLQTFKAYIPLTVFERDFLRQDSKGWSTKKAPSASKMLEGNGIRIYGGDSPTKELTLQYEQWLDAITLFIRYVKKAGWETQSERFEGHKLVVMGLREDVGWMVALRYCQRVRKGVMRPTADKKIYNITTVQQVILDEVKLTVENLSERVYRTNPYAPGGPRENINQDTGLPKEGPTKKATPPQASTSYATTPYHSTSTSTRSEPWLPKAEYKAKKAAERQAARDQRNRRGRSPERSFERRDDRRRERSRSHDKGYNAKKYERYNRFEKRS</sequence>
<feature type="compositionally biased region" description="Polar residues" evidence="1">
    <location>
        <begin position="220"/>
        <end position="229"/>
    </location>
</feature>
<feature type="region of interest" description="Disordered" evidence="1">
    <location>
        <begin position="1"/>
        <end position="126"/>
    </location>
</feature>
<feature type="compositionally biased region" description="Polar residues" evidence="1">
    <location>
        <begin position="543"/>
        <end position="563"/>
    </location>
</feature>
<proteinExistence type="predicted"/>
<evidence type="ECO:0000256" key="1">
    <source>
        <dbReference type="SAM" id="MobiDB-lite"/>
    </source>
</evidence>
<dbReference type="EMBL" id="GL883116">
    <property type="protein sequence ID" value="EGG04848.1"/>
    <property type="molecule type" value="Genomic_DNA"/>
</dbReference>
<dbReference type="GeneID" id="18934906"/>
<feature type="region of interest" description="Disordered" evidence="1">
    <location>
        <begin position="512"/>
        <end position="631"/>
    </location>
</feature>
<keyword evidence="3" id="KW-1185">Reference proteome</keyword>
<evidence type="ECO:0000313" key="3">
    <source>
        <dbReference type="Proteomes" id="UP000001072"/>
    </source>
</evidence>
<dbReference type="RefSeq" id="XP_007411939.1">
    <property type="nucleotide sequence ID" value="XM_007411877.1"/>
</dbReference>
<reference evidence="3" key="1">
    <citation type="journal article" date="2011" name="Proc. Natl. Acad. Sci. U.S.A.">
        <title>Obligate biotrophy features unraveled by the genomic analysis of rust fungi.</title>
        <authorList>
            <person name="Duplessis S."/>
            <person name="Cuomo C.A."/>
            <person name="Lin Y.-C."/>
            <person name="Aerts A."/>
            <person name="Tisserant E."/>
            <person name="Veneault-Fourrey C."/>
            <person name="Joly D.L."/>
            <person name="Hacquard S."/>
            <person name="Amselem J."/>
            <person name="Cantarel B.L."/>
            <person name="Chiu R."/>
            <person name="Coutinho P.M."/>
            <person name="Feau N."/>
            <person name="Field M."/>
            <person name="Frey P."/>
            <person name="Gelhaye E."/>
            <person name="Goldberg J."/>
            <person name="Grabherr M.G."/>
            <person name="Kodira C.D."/>
            <person name="Kohler A."/>
            <person name="Kuees U."/>
            <person name="Lindquist E.A."/>
            <person name="Lucas S.M."/>
            <person name="Mago R."/>
            <person name="Mauceli E."/>
            <person name="Morin E."/>
            <person name="Murat C."/>
            <person name="Pangilinan J.L."/>
            <person name="Park R."/>
            <person name="Pearson M."/>
            <person name="Quesneville H."/>
            <person name="Rouhier N."/>
            <person name="Sakthikumar S."/>
            <person name="Salamov A.A."/>
            <person name="Schmutz J."/>
            <person name="Selles B."/>
            <person name="Shapiro H."/>
            <person name="Tanguay P."/>
            <person name="Tuskan G.A."/>
            <person name="Henrissat B."/>
            <person name="Van de Peer Y."/>
            <person name="Rouze P."/>
            <person name="Ellis J.G."/>
            <person name="Dodds P.N."/>
            <person name="Schein J.E."/>
            <person name="Zhong S."/>
            <person name="Hamelin R.C."/>
            <person name="Grigoriev I.V."/>
            <person name="Szabo L.J."/>
            <person name="Martin F."/>
        </authorList>
    </citation>
    <scope>NUCLEOTIDE SEQUENCE [LARGE SCALE GENOMIC DNA]</scope>
    <source>
        <strain evidence="3">98AG31 / pathotype 3-4-7</strain>
    </source>
</reference>
<dbReference type="InParanoid" id="F4RS33"/>
<dbReference type="Proteomes" id="UP000001072">
    <property type="component" value="Unassembled WGS sequence"/>
</dbReference>